<accession>A0A9N8DZ85</accession>
<evidence type="ECO:0000313" key="2">
    <source>
        <dbReference type="EMBL" id="CAB9511522.1"/>
    </source>
</evidence>
<proteinExistence type="predicted"/>
<dbReference type="Proteomes" id="UP001153069">
    <property type="component" value="Unassembled WGS sequence"/>
</dbReference>
<reference evidence="2" key="1">
    <citation type="submission" date="2020-06" db="EMBL/GenBank/DDBJ databases">
        <authorList>
            <consortium name="Plant Systems Biology data submission"/>
        </authorList>
    </citation>
    <scope>NUCLEOTIDE SEQUENCE</scope>
    <source>
        <strain evidence="2">D6</strain>
    </source>
</reference>
<feature type="region of interest" description="Disordered" evidence="1">
    <location>
        <begin position="156"/>
        <end position="181"/>
    </location>
</feature>
<sequence>MSDLSSSWKSETIALLVNKTLEDGSSGNACTLVEPGCVRVEFLHQNGQVCDDHNDHKKKICKNQKTAPVACLEFASSEERDDIEVSYDGLAIPHTHGYHHYQFHRNWPSLPSAKDNSGALEGSANQLLSTPTPPLHLQIMAIPNKELKRRVLAILQQENHDRDNNRATTTDGDDSKTAKQQRDFLKKHHQKCKVWIHCHLVQRYLAQHHNKWSSSQGRPCRVQPGIPAPSEWTHRLWEVLRQIPVAQGKQADGINKVLSWPPTLKQRKGVQSAHYLTVRRQHPPHQDELWQLCESILKATLCDTNGCLPAYNALAITRNFYGSPHIDAHDQTFQHVIAVGDFTGGRLCCELNEDEELQIDIHNRVGRMDGRKVHWVSAWQGKERYSVVYYSTRKEDWTDPSISQSVHLQWMQDWIRALEHQERQ</sequence>
<dbReference type="Gene3D" id="3.60.130.30">
    <property type="match status" value="1"/>
</dbReference>
<evidence type="ECO:0000256" key="1">
    <source>
        <dbReference type="SAM" id="MobiDB-lite"/>
    </source>
</evidence>
<dbReference type="AlphaFoldDB" id="A0A9N8DZ85"/>
<protein>
    <submittedName>
        <fullName evidence="2">Uncharacterized protein</fullName>
    </submittedName>
</protein>
<dbReference type="EMBL" id="CAICTM010000488">
    <property type="protein sequence ID" value="CAB9511522.1"/>
    <property type="molecule type" value="Genomic_DNA"/>
</dbReference>
<evidence type="ECO:0000313" key="3">
    <source>
        <dbReference type="Proteomes" id="UP001153069"/>
    </source>
</evidence>
<gene>
    <name evidence="2" type="ORF">SEMRO_489_G153210.1</name>
</gene>
<dbReference type="OrthoDB" id="47604at2759"/>
<keyword evidence="3" id="KW-1185">Reference proteome</keyword>
<name>A0A9N8DZ85_9STRA</name>
<comment type="caution">
    <text evidence="2">The sequence shown here is derived from an EMBL/GenBank/DDBJ whole genome shotgun (WGS) entry which is preliminary data.</text>
</comment>
<organism evidence="2 3">
    <name type="scientific">Seminavis robusta</name>
    <dbReference type="NCBI Taxonomy" id="568900"/>
    <lineage>
        <taxon>Eukaryota</taxon>
        <taxon>Sar</taxon>
        <taxon>Stramenopiles</taxon>
        <taxon>Ochrophyta</taxon>
        <taxon>Bacillariophyta</taxon>
        <taxon>Bacillariophyceae</taxon>
        <taxon>Bacillariophycidae</taxon>
        <taxon>Naviculales</taxon>
        <taxon>Naviculaceae</taxon>
        <taxon>Seminavis</taxon>
    </lineage>
</organism>